<accession>A0A840X217</accession>
<evidence type="ECO:0000256" key="3">
    <source>
        <dbReference type="ARBA" id="ARBA00007931"/>
    </source>
</evidence>
<dbReference type="PANTHER" id="PTHR42837:SF2">
    <property type="entry name" value="MEMBRANE METALLOPROTEASE ARASP2, CHLOROPLASTIC-RELATED"/>
    <property type="match status" value="1"/>
</dbReference>
<comment type="cofactor">
    <cofactor evidence="1 11">
        <name>Zn(2+)</name>
        <dbReference type="ChEBI" id="CHEBI:29105"/>
    </cofactor>
</comment>
<keyword evidence="11" id="KW-0479">Metal-binding</keyword>
<evidence type="ECO:0000256" key="2">
    <source>
        <dbReference type="ARBA" id="ARBA00004141"/>
    </source>
</evidence>
<dbReference type="Gene3D" id="2.30.42.10">
    <property type="match status" value="2"/>
</dbReference>
<keyword evidence="5 11" id="KW-0812">Transmembrane</keyword>
<evidence type="ECO:0000259" key="12">
    <source>
        <dbReference type="SMART" id="SM00228"/>
    </source>
</evidence>
<evidence type="ECO:0000256" key="4">
    <source>
        <dbReference type="ARBA" id="ARBA00022670"/>
    </source>
</evidence>
<dbReference type="GO" id="GO:0004222">
    <property type="term" value="F:metalloendopeptidase activity"/>
    <property type="evidence" value="ECO:0007669"/>
    <property type="project" value="InterPro"/>
</dbReference>
<keyword evidence="10 11" id="KW-0472">Membrane</keyword>
<dbReference type="SUPFAM" id="SSF50156">
    <property type="entry name" value="PDZ domain-like"/>
    <property type="match status" value="2"/>
</dbReference>
<feature type="domain" description="PDZ" evidence="12">
    <location>
        <begin position="207"/>
        <end position="275"/>
    </location>
</feature>
<dbReference type="NCBIfam" id="TIGR00054">
    <property type="entry name" value="RIP metalloprotease RseP"/>
    <property type="match status" value="1"/>
</dbReference>
<keyword evidence="14" id="KW-1185">Reference proteome</keyword>
<evidence type="ECO:0000313" key="14">
    <source>
        <dbReference type="Proteomes" id="UP000553766"/>
    </source>
</evidence>
<evidence type="ECO:0000256" key="10">
    <source>
        <dbReference type="ARBA" id="ARBA00023136"/>
    </source>
</evidence>
<feature type="transmembrane region" description="Helical" evidence="11">
    <location>
        <begin position="375"/>
        <end position="397"/>
    </location>
</feature>
<reference evidence="13 14" key="1">
    <citation type="submission" date="2020-08" db="EMBL/GenBank/DDBJ databases">
        <title>Genomic Encyclopedia of Type Strains, Phase IV (KMG-IV): sequencing the most valuable type-strain genomes for metagenomic binning, comparative biology and taxonomic classification.</title>
        <authorList>
            <person name="Goeker M."/>
        </authorList>
    </citation>
    <scope>NUCLEOTIDE SEQUENCE [LARGE SCALE GENOMIC DNA]</scope>
    <source>
        <strain evidence="13 14">DSM 103377</strain>
    </source>
</reference>
<dbReference type="InterPro" id="IPR008915">
    <property type="entry name" value="Peptidase_M50"/>
</dbReference>
<dbReference type="CDD" id="cd06163">
    <property type="entry name" value="S2P-M50_PDZ_RseP-like"/>
    <property type="match status" value="2"/>
</dbReference>
<feature type="domain" description="PDZ" evidence="12">
    <location>
        <begin position="127"/>
        <end position="206"/>
    </location>
</feature>
<dbReference type="InterPro" id="IPR041489">
    <property type="entry name" value="PDZ_6"/>
</dbReference>
<dbReference type="GO" id="GO:0016020">
    <property type="term" value="C:membrane"/>
    <property type="evidence" value="ECO:0007669"/>
    <property type="project" value="UniProtKB-SubCell"/>
</dbReference>
<dbReference type="Proteomes" id="UP000553766">
    <property type="component" value="Unassembled WGS sequence"/>
</dbReference>
<gene>
    <name evidence="13" type="ORF">FHS89_000723</name>
</gene>
<sequence length="451" mass="47259">MLDLIAQIPLVGGLIATVLPFIVVIGIVVFVHEYGHYIVGRWCGIHARVFSLGFGKELVHWTDRRGTRWRIGALPLGGYVQFLGDANAASQADNAAFQAMDAETRAKSFPGAPLWARSATIAAGPVANFLLSIVIYVGFIFYSGIGVDKPVIGPLPPSVAAEVPLAEGDVILSVGGEEIDSFGAFLTATQDITPGTTVPVTLERDGSLRTVELGSTRPPYIVGVRPLSAASRAGIESGDLIVAVGDVPTPDFDSLSSLITSAEGQVIDVQVRRGAELLTLPMRPTMEDVQNADGSFTKRVIIGVTISSYLAPQVRTPGPVEAVQIAASQVWGIITGSLDGLKRIITGEVSAKNLQGPVGIAQVSGETAGQGIAEFILLIALISTAIGMMNLFPIPVLDGGHLVFNLYEAIRGAPPSPRAIEIAMAAGLAAVLSLMVFATYNDIARLLSVFA</sequence>
<evidence type="ECO:0000256" key="5">
    <source>
        <dbReference type="ARBA" id="ARBA00022692"/>
    </source>
</evidence>
<dbReference type="InterPro" id="IPR004387">
    <property type="entry name" value="Pept_M50_Zn"/>
</dbReference>
<organism evidence="13 14">
    <name type="scientific">Rubricella aquisinus</name>
    <dbReference type="NCBI Taxonomy" id="2028108"/>
    <lineage>
        <taxon>Bacteria</taxon>
        <taxon>Pseudomonadati</taxon>
        <taxon>Pseudomonadota</taxon>
        <taxon>Alphaproteobacteria</taxon>
        <taxon>Rhodobacterales</taxon>
        <taxon>Paracoccaceae</taxon>
        <taxon>Rubricella</taxon>
    </lineage>
</organism>
<dbReference type="InterPro" id="IPR001478">
    <property type="entry name" value="PDZ"/>
</dbReference>
<dbReference type="Pfam" id="PF02163">
    <property type="entry name" value="Peptidase_M50"/>
    <property type="match status" value="1"/>
</dbReference>
<dbReference type="SMART" id="SM00228">
    <property type="entry name" value="PDZ"/>
    <property type="match status" value="2"/>
</dbReference>
<dbReference type="EC" id="3.4.24.-" evidence="11"/>
<evidence type="ECO:0000256" key="1">
    <source>
        <dbReference type="ARBA" id="ARBA00001947"/>
    </source>
</evidence>
<evidence type="ECO:0000256" key="9">
    <source>
        <dbReference type="ARBA" id="ARBA00023049"/>
    </source>
</evidence>
<feature type="transmembrane region" description="Helical" evidence="11">
    <location>
        <begin position="126"/>
        <end position="145"/>
    </location>
</feature>
<keyword evidence="9 11" id="KW-0482">Metalloprotease</keyword>
<dbReference type="AlphaFoldDB" id="A0A840X217"/>
<keyword evidence="7 11" id="KW-0862">Zinc</keyword>
<feature type="transmembrane region" description="Helical" evidence="11">
    <location>
        <begin position="418"/>
        <end position="440"/>
    </location>
</feature>
<comment type="similarity">
    <text evidence="3 11">Belongs to the peptidase M50B family.</text>
</comment>
<keyword evidence="6 11" id="KW-0378">Hydrolase</keyword>
<dbReference type="GO" id="GO:0006508">
    <property type="term" value="P:proteolysis"/>
    <property type="evidence" value="ECO:0007669"/>
    <property type="project" value="UniProtKB-KW"/>
</dbReference>
<name>A0A840X217_9RHOB</name>
<dbReference type="GO" id="GO:0046872">
    <property type="term" value="F:metal ion binding"/>
    <property type="evidence" value="ECO:0007669"/>
    <property type="project" value="UniProtKB-KW"/>
</dbReference>
<evidence type="ECO:0000256" key="6">
    <source>
        <dbReference type="ARBA" id="ARBA00022801"/>
    </source>
</evidence>
<comment type="caution">
    <text evidence="13">The sequence shown here is derived from an EMBL/GenBank/DDBJ whole genome shotgun (WGS) entry which is preliminary data.</text>
</comment>
<dbReference type="InterPro" id="IPR036034">
    <property type="entry name" value="PDZ_sf"/>
</dbReference>
<evidence type="ECO:0000256" key="11">
    <source>
        <dbReference type="RuleBase" id="RU362031"/>
    </source>
</evidence>
<protein>
    <recommendedName>
        <fullName evidence="11">Zinc metalloprotease</fullName>
        <ecNumber evidence="11">3.4.24.-</ecNumber>
    </recommendedName>
</protein>
<dbReference type="EMBL" id="JACIJS010000002">
    <property type="protein sequence ID" value="MBB5514717.1"/>
    <property type="molecule type" value="Genomic_DNA"/>
</dbReference>
<dbReference type="RefSeq" id="WP_184008624.1">
    <property type="nucleotide sequence ID" value="NZ_JACIJS010000002.1"/>
</dbReference>
<proteinExistence type="inferred from homology"/>
<comment type="subcellular location">
    <subcellularLocation>
        <location evidence="2">Membrane</location>
        <topology evidence="2">Multi-pass membrane protein</topology>
    </subcellularLocation>
</comment>
<feature type="transmembrane region" description="Helical" evidence="11">
    <location>
        <begin position="6"/>
        <end position="31"/>
    </location>
</feature>
<keyword evidence="8 11" id="KW-1133">Transmembrane helix</keyword>
<evidence type="ECO:0000256" key="8">
    <source>
        <dbReference type="ARBA" id="ARBA00022989"/>
    </source>
</evidence>
<dbReference type="PANTHER" id="PTHR42837">
    <property type="entry name" value="REGULATOR OF SIGMA-E PROTEASE RSEP"/>
    <property type="match status" value="1"/>
</dbReference>
<evidence type="ECO:0000256" key="7">
    <source>
        <dbReference type="ARBA" id="ARBA00022833"/>
    </source>
</evidence>
<keyword evidence="4 13" id="KW-0645">Protease</keyword>
<evidence type="ECO:0000313" key="13">
    <source>
        <dbReference type="EMBL" id="MBB5514717.1"/>
    </source>
</evidence>
<dbReference type="Pfam" id="PF17820">
    <property type="entry name" value="PDZ_6"/>
    <property type="match status" value="1"/>
</dbReference>